<feature type="transmembrane region" description="Helical" evidence="1">
    <location>
        <begin position="235"/>
        <end position="254"/>
    </location>
</feature>
<evidence type="ECO:0000313" key="3">
    <source>
        <dbReference type="Proteomes" id="UP001430755"/>
    </source>
</evidence>
<gene>
    <name evidence="2" type="ORF">LPT13_10225</name>
</gene>
<feature type="transmembrane region" description="Helical" evidence="1">
    <location>
        <begin position="139"/>
        <end position="158"/>
    </location>
</feature>
<name>A0ABS9WIN8_9ACTN</name>
<evidence type="ECO:0008006" key="4">
    <source>
        <dbReference type="Google" id="ProtNLM"/>
    </source>
</evidence>
<keyword evidence="1" id="KW-1133">Transmembrane helix</keyword>
<keyword evidence="3" id="KW-1185">Reference proteome</keyword>
<sequence>MSRVLPLGARSFNTIERPIRDIAGLDGWFGIDKAALALILAKEFLLDYLGAGLIANLVICGYIFVRLVLSKQGLPYFAYALVGTMCLLFGVGSILAGDTITAAKNLLRIAQVFLYAMFCFFLLQNYGNKFQSLFRKSAFFFNSVLVINICVIVLQFWFPGSFVAYPGDTTLTLEDTMSGLFGSASTHAIAIYTTFVIIYDYVVFRRDKRGVQYWLYLIAIAIVSLWIATLNDNKALFFFLPVGLLLCLVMYCCVRPRVARRILLPYAVGAIVLIAVLYSALPFFREYLEQNIFKSIEIATRAFDLNAYVNGSDERFKLIVYALSLPGTWLMGDGFGLVNLYQEGYRGFNHFGLSDFGSIAILGGIWFYIVVLYAFSRPFGDFKKENAPLVFSVVSLFALLAFYTQVFTQVRIAIPAFMLAITFCCLWRDLTVSTSGQGNLTDGR</sequence>
<dbReference type="RefSeq" id="WP_242166227.1">
    <property type="nucleotide sequence ID" value="NZ_JAJMLW010000004.1"/>
</dbReference>
<protein>
    <recommendedName>
        <fullName evidence="4">O-antigen ligase family protein</fullName>
    </recommendedName>
</protein>
<feature type="transmembrane region" description="Helical" evidence="1">
    <location>
        <begin position="263"/>
        <end position="284"/>
    </location>
</feature>
<accession>A0ABS9WIN8</accession>
<evidence type="ECO:0000313" key="2">
    <source>
        <dbReference type="EMBL" id="MCI2242721.1"/>
    </source>
</evidence>
<feature type="transmembrane region" description="Helical" evidence="1">
    <location>
        <begin position="178"/>
        <end position="199"/>
    </location>
</feature>
<keyword evidence="1" id="KW-0472">Membrane</keyword>
<dbReference type="EMBL" id="JAJMLW010000004">
    <property type="protein sequence ID" value="MCI2242721.1"/>
    <property type="molecule type" value="Genomic_DNA"/>
</dbReference>
<feature type="transmembrane region" description="Helical" evidence="1">
    <location>
        <begin position="412"/>
        <end position="430"/>
    </location>
</feature>
<feature type="transmembrane region" description="Helical" evidence="1">
    <location>
        <begin position="356"/>
        <end position="375"/>
    </location>
</feature>
<organism evidence="2 3">
    <name type="scientific">Adlercreutzia faecimuris</name>
    <dbReference type="NCBI Taxonomy" id="2897341"/>
    <lineage>
        <taxon>Bacteria</taxon>
        <taxon>Bacillati</taxon>
        <taxon>Actinomycetota</taxon>
        <taxon>Coriobacteriia</taxon>
        <taxon>Eggerthellales</taxon>
        <taxon>Eggerthellaceae</taxon>
        <taxon>Adlercreutzia</taxon>
    </lineage>
</organism>
<reference evidence="2" key="1">
    <citation type="submission" date="2021-11" db="EMBL/GenBank/DDBJ databases">
        <title>A Novel Adlercreutzia Species, isolated from a Allomyrina dichotoma larva feces.</title>
        <authorList>
            <person name="Suh M.K."/>
        </authorList>
    </citation>
    <scope>NUCLEOTIDE SEQUENCE</scope>
    <source>
        <strain evidence="2">JBNU-10</strain>
    </source>
</reference>
<comment type="caution">
    <text evidence="2">The sequence shown here is derived from an EMBL/GenBank/DDBJ whole genome shotgun (WGS) entry which is preliminary data.</text>
</comment>
<proteinExistence type="predicted"/>
<feature type="transmembrane region" description="Helical" evidence="1">
    <location>
        <begin position="48"/>
        <end position="69"/>
    </location>
</feature>
<feature type="transmembrane region" description="Helical" evidence="1">
    <location>
        <begin position="211"/>
        <end position="229"/>
    </location>
</feature>
<dbReference type="Proteomes" id="UP001430755">
    <property type="component" value="Unassembled WGS sequence"/>
</dbReference>
<feature type="transmembrane region" description="Helical" evidence="1">
    <location>
        <begin position="76"/>
        <end position="97"/>
    </location>
</feature>
<feature type="transmembrane region" description="Helical" evidence="1">
    <location>
        <begin position="387"/>
        <end position="406"/>
    </location>
</feature>
<evidence type="ECO:0000256" key="1">
    <source>
        <dbReference type="SAM" id="Phobius"/>
    </source>
</evidence>
<keyword evidence="1" id="KW-0812">Transmembrane</keyword>
<feature type="transmembrane region" description="Helical" evidence="1">
    <location>
        <begin position="109"/>
        <end position="127"/>
    </location>
</feature>